<dbReference type="GO" id="GO:0003700">
    <property type="term" value="F:DNA-binding transcription factor activity"/>
    <property type="evidence" value="ECO:0007669"/>
    <property type="project" value="InterPro"/>
</dbReference>
<dbReference type="InterPro" id="IPR018060">
    <property type="entry name" value="HTH_AraC"/>
</dbReference>
<feature type="region of interest" description="Disordered" evidence="4">
    <location>
        <begin position="45"/>
        <end position="69"/>
    </location>
</feature>
<dbReference type="Pfam" id="PF12625">
    <property type="entry name" value="Arabinose_bd"/>
    <property type="match status" value="1"/>
</dbReference>
<dbReference type="SUPFAM" id="SSF46689">
    <property type="entry name" value="Homeodomain-like"/>
    <property type="match status" value="1"/>
</dbReference>
<dbReference type="GO" id="GO:0005829">
    <property type="term" value="C:cytosol"/>
    <property type="evidence" value="ECO:0007669"/>
    <property type="project" value="TreeGrafter"/>
</dbReference>
<keyword evidence="7" id="KW-1185">Reference proteome</keyword>
<keyword evidence="1" id="KW-0805">Transcription regulation</keyword>
<keyword evidence="2" id="KW-0238">DNA-binding</keyword>
<accession>A0A3B7MMJ4</accession>
<dbReference type="EMBL" id="CP032157">
    <property type="protein sequence ID" value="AXY74523.1"/>
    <property type="molecule type" value="Genomic_DNA"/>
</dbReference>
<evidence type="ECO:0000313" key="6">
    <source>
        <dbReference type="EMBL" id="AXY74523.1"/>
    </source>
</evidence>
<dbReference type="PANTHER" id="PTHR47894:SF1">
    <property type="entry name" value="HTH-TYPE TRANSCRIPTIONAL REGULATOR VQSM"/>
    <property type="match status" value="1"/>
</dbReference>
<keyword evidence="3" id="KW-0804">Transcription</keyword>
<gene>
    <name evidence="6" type="ORF">D3H65_11265</name>
</gene>
<dbReference type="AlphaFoldDB" id="A0A3B7MMJ4"/>
<sequence>MIRLSITQMMSRAMMSLIHPFCITCLRLCTNTSAAKTIRNRPAATKGHVRVAPHSPATKPGNKTSNTPVAPEERALMSNTFLSIFIVLIVLYNTKVDWPTSGELINCDNMRILALHLAHFMDYARVRGIAWQDMQALVQLPPAHFTDGLATVEEAEVYAVLKLIDDQLTDKAWGIQCGQFISMKLLGLIYKISLQATTIQEALHYLQSYLHAAMPLVKAETAVTAEAVTINFSIDNRETKLNRIILEYALAVVARELRLMAGEGATIQLSSPCYEENYPVLWHLGETYSVVFEPVILKAALQNKSHLHVDVLVPEYLRMIGQLKPDDSFAGKVKLTLLSMSDPQLPDIQTVSGALHLTPRTLQRRLGAEGITFRELLEEIKKQLCSFLLRHDRYTVAGISDILGYAEPASFIHSFRKWFGDSPERVRKGLRDQ</sequence>
<dbReference type="Pfam" id="PF12833">
    <property type="entry name" value="HTH_18"/>
    <property type="match status" value="1"/>
</dbReference>
<evidence type="ECO:0000313" key="7">
    <source>
        <dbReference type="Proteomes" id="UP000263900"/>
    </source>
</evidence>
<dbReference type="SMART" id="SM00342">
    <property type="entry name" value="HTH_ARAC"/>
    <property type="match status" value="1"/>
</dbReference>
<name>A0A3B7MMJ4_9BACT</name>
<feature type="domain" description="HTH araC/xylS-type" evidence="5">
    <location>
        <begin position="348"/>
        <end position="429"/>
    </location>
</feature>
<dbReference type="InterPro" id="IPR009057">
    <property type="entry name" value="Homeodomain-like_sf"/>
</dbReference>
<dbReference type="Proteomes" id="UP000263900">
    <property type="component" value="Chromosome"/>
</dbReference>
<dbReference type="GO" id="GO:0000976">
    <property type="term" value="F:transcription cis-regulatory region binding"/>
    <property type="evidence" value="ECO:0007669"/>
    <property type="project" value="TreeGrafter"/>
</dbReference>
<dbReference type="KEGG" id="pseg:D3H65_11265"/>
<dbReference type="InterPro" id="IPR032687">
    <property type="entry name" value="AraC-type_N"/>
</dbReference>
<organism evidence="6 7">
    <name type="scientific">Paraflavitalea soli</name>
    <dbReference type="NCBI Taxonomy" id="2315862"/>
    <lineage>
        <taxon>Bacteria</taxon>
        <taxon>Pseudomonadati</taxon>
        <taxon>Bacteroidota</taxon>
        <taxon>Chitinophagia</taxon>
        <taxon>Chitinophagales</taxon>
        <taxon>Chitinophagaceae</taxon>
        <taxon>Paraflavitalea</taxon>
    </lineage>
</organism>
<evidence type="ECO:0000256" key="3">
    <source>
        <dbReference type="ARBA" id="ARBA00023163"/>
    </source>
</evidence>
<evidence type="ECO:0000259" key="5">
    <source>
        <dbReference type="PROSITE" id="PS01124"/>
    </source>
</evidence>
<reference evidence="6 7" key="1">
    <citation type="submission" date="2018-09" db="EMBL/GenBank/DDBJ databases">
        <title>Genome sequencing of strain 6GH32-13.</title>
        <authorList>
            <person name="Weon H.-Y."/>
            <person name="Heo J."/>
            <person name="Kwon S.-W."/>
        </authorList>
    </citation>
    <scope>NUCLEOTIDE SEQUENCE [LARGE SCALE GENOMIC DNA]</scope>
    <source>
        <strain evidence="6 7">5GH32-13</strain>
    </source>
</reference>
<evidence type="ECO:0000256" key="4">
    <source>
        <dbReference type="SAM" id="MobiDB-lite"/>
    </source>
</evidence>
<dbReference type="PROSITE" id="PS01124">
    <property type="entry name" value="HTH_ARAC_FAMILY_2"/>
    <property type="match status" value="1"/>
</dbReference>
<dbReference type="OrthoDB" id="5582699at2"/>
<evidence type="ECO:0000256" key="2">
    <source>
        <dbReference type="ARBA" id="ARBA00023125"/>
    </source>
</evidence>
<protein>
    <submittedName>
        <fullName evidence="6">AraC family transcriptional regulator</fullName>
    </submittedName>
</protein>
<evidence type="ECO:0000256" key="1">
    <source>
        <dbReference type="ARBA" id="ARBA00023015"/>
    </source>
</evidence>
<proteinExistence type="predicted"/>
<dbReference type="Gene3D" id="1.10.10.60">
    <property type="entry name" value="Homeodomain-like"/>
    <property type="match status" value="1"/>
</dbReference>
<dbReference type="PANTHER" id="PTHR47894">
    <property type="entry name" value="HTH-TYPE TRANSCRIPTIONAL REGULATOR GADX"/>
    <property type="match status" value="1"/>
</dbReference>